<evidence type="ECO:0000256" key="3">
    <source>
        <dbReference type="ARBA" id="ARBA00023163"/>
    </source>
</evidence>
<dbReference type="Gene3D" id="1.10.357.10">
    <property type="entry name" value="Tetracycline Repressor, domain 2"/>
    <property type="match status" value="1"/>
</dbReference>
<accession>A0A2U2RH05</accession>
<reference evidence="6 7" key="1">
    <citation type="submission" date="2018-05" db="EMBL/GenBank/DDBJ databases">
        <title>Brachybacterium sp. M1HQ-2T, whole genome shotgun sequence.</title>
        <authorList>
            <person name="Tuo L."/>
        </authorList>
    </citation>
    <scope>NUCLEOTIDE SEQUENCE [LARGE SCALE GENOMIC DNA]</scope>
    <source>
        <strain evidence="6 7">M1HQ-2</strain>
    </source>
</reference>
<dbReference type="AlphaFoldDB" id="A0A2U2RH05"/>
<dbReference type="InterPro" id="IPR050109">
    <property type="entry name" value="HTH-type_TetR-like_transc_reg"/>
</dbReference>
<dbReference type="InterPro" id="IPR001647">
    <property type="entry name" value="HTH_TetR"/>
</dbReference>
<keyword evidence="1" id="KW-0805">Transcription regulation</keyword>
<dbReference type="Gene3D" id="1.10.10.60">
    <property type="entry name" value="Homeodomain-like"/>
    <property type="match status" value="1"/>
</dbReference>
<protein>
    <recommendedName>
        <fullName evidence="5">HTH tetR-type domain-containing protein</fullName>
    </recommendedName>
</protein>
<evidence type="ECO:0000313" key="7">
    <source>
        <dbReference type="Proteomes" id="UP000245590"/>
    </source>
</evidence>
<name>A0A2U2RH05_9MICO</name>
<evidence type="ECO:0000256" key="4">
    <source>
        <dbReference type="PROSITE-ProRule" id="PRU00335"/>
    </source>
</evidence>
<keyword evidence="2 4" id="KW-0238">DNA-binding</keyword>
<feature type="domain" description="HTH tetR-type" evidence="5">
    <location>
        <begin position="13"/>
        <end position="73"/>
    </location>
</feature>
<dbReference type="PANTHER" id="PTHR30055:SF238">
    <property type="entry name" value="MYCOFACTOCIN BIOSYNTHESIS TRANSCRIPTIONAL REGULATOR MFTR-RELATED"/>
    <property type="match status" value="1"/>
</dbReference>
<dbReference type="GO" id="GO:0000976">
    <property type="term" value="F:transcription cis-regulatory region binding"/>
    <property type="evidence" value="ECO:0007669"/>
    <property type="project" value="TreeGrafter"/>
</dbReference>
<keyword evidence="3" id="KW-0804">Transcription</keyword>
<evidence type="ECO:0000256" key="2">
    <source>
        <dbReference type="ARBA" id="ARBA00023125"/>
    </source>
</evidence>
<sequence length="202" mass="21490">MAETGSLRERKKAALRDELSVTTVLLARERGIENVRVEDVVERVGVSRRTFGNYFPSKEAAIADRHVQRAQTAAIDLLERPAIEPVWAAITEALITPYAAAASTAAPSEKEQSDLLAVLSTPGIRAAVDRGAREATEVFAQAITARLDAAAGDPLPRSLATAALSTLLCTLEGWVASGTADPLEPLLRTAFDRLGAGFDRLG</sequence>
<organism evidence="6 7">
    <name type="scientific">Brachybacterium endophyticum</name>
    <dbReference type="NCBI Taxonomy" id="2182385"/>
    <lineage>
        <taxon>Bacteria</taxon>
        <taxon>Bacillati</taxon>
        <taxon>Actinomycetota</taxon>
        <taxon>Actinomycetes</taxon>
        <taxon>Micrococcales</taxon>
        <taxon>Dermabacteraceae</taxon>
        <taxon>Brachybacterium</taxon>
    </lineage>
</organism>
<dbReference type="OrthoDB" id="956698at2"/>
<dbReference type="PANTHER" id="PTHR30055">
    <property type="entry name" value="HTH-TYPE TRANSCRIPTIONAL REGULATOR RUTR"/>
    <property type="match status" value="1"/>
</dbReference>
<evidence type="ECO:0000313" key="6">
    <source>
        <dbReference type="EMBL" id="PWH05055.1"/>
    </source>
</evidence>
<dbReference type="RefSeq" id="WP_109276795.1">
    <property type="nucleotide sequence ID" value="NZ_QFKX01000007.1"/>
</dbReference>
<feature type="DNA-binding region" description="H-T-H motif" evidence="4">
    <location>
        <begin position="36"/>
        <end position="55"/>
    </location>
</feature>
<dbReference type="InterPro" id="IPR041347">
    <property type="entry name" value="MftR_C"/>
</dbReference>
<dbReference type="PROSITE" id="PS50977">
    <property type="entry name" value="HTH_TETR_2"/>
    <property type="match status" value="1"/>
</dbReference>
<dbReference type="GO" id="GO:0003700">
    <property type="term" value="F:DNA-binding transcription factor activity"/>
    <property type="evidence" value="ECO:0007669"/>
    <property type="project" value="TreeGrafter"/>
</dbReference>
<dbReference type="EMBL" id="QFKX01000007">
    <property type="protein sequence ID" value="PWH05055.1"/>
    <property type="molecule type" value="Genomic_DNA"/>
</dbReference>
<keyword evidence="7" id="KW-1185">Reference proteome</keyword>
<gene>
    <name evidence="6" type="ORF">DEO23_14740</name>
</gene>
<comment type="caution">
    <text evidence="6">The sequence shown here is derived from an EMBL/GenBank/DDBJ whole genome shotgun (WGS) entry which is preliminary data.</text>
</comment>
<dbReference type="InterPro" id="IPR009057">
    <property type="entry name" value="Homeodomain-like_sf"/>
</dbReference>
<proteinExistence type="predicted"/>
<evidence type="ECO:0000256" key="1">
    <source>
        <dbReference type="ARBA" id="ARBA00023015"/>
    </source>
</evidence>
<dbReference type="Proteomes" id="UP000245590">
    <property type="component" value="Unassembled WGS sequence"/>
</dbReference>
<dbReference type="Pfam" id="PF17754">
    <property type="entry name" value="TetR_C_14"/>
    <property type="match status" value="1"/>
</dbReference>
<dbReference type="SUPFAM" id="SSF46689">
    <property type="entry name" value="Homeodomain-like"/>
    <property type="match status" value="1"/>
</dbReference>
<dbReference type="Pfam" id="PF00440">
    <property type="entry name" value="TetR_N"/>
    <property type="match status" value="1"/>
</dbReference>
<evidence type="ECO:0000259" key="5">
    <source>
        <dbReference type="PROSITE" id="PS50977"/>
    </source>
</evidence>